<gene>
    <name evidence="1" type="ORF">ERUC_LOCUS19629</name>
</gene>
<dbReference type="AlphaFoldDB" id="A0ABC8K6N9"/>
<dbReference type="EMBL" id="CAKOAT010186265">
    <property type="protein sequence ID" value="CAH8353874.1"/>
    <property type="molecule type" value="Genomic_DNA"/>
</dbReference>
<evidence type="ECO:0000313" key="1">
    <source>
        <dbReference type="EMBL" id="CAH8353874.1"/>
    </source>
</evidence>
<dbReference type="Proteomes" id="UP001642260">
    <property type="component" value="Unassembled WGS sequence"/>
</dbReference>
<organism evidence="1 2">
    <name type="scientific">Eruca vesicaria subsp. sativa</name>
    <name type="common">Garden rocket</name>
    <name type="synonym">Eruca sativa</name>
    <dbReference type="NCBI Taxonomy" id="29727"/>
    <lineage>
        <taxon>Eukaryota</taxon>
        <taxon>Viridiplantae</taxon>
        <taxon>Streptophyta</taxon>
        <taxon>Embryophyta</taxon>
        <taxon>Tracheophyta</taxon>
        <taxon>Spermatophyta</taxon>
        <taxon>Magnoliopsida</taxon>
        <taxon>eudicotyledons</taxon>
        <taxon>Gunneridae</taxon>
        <taxon>Pentapetalae</taxon>
        <taxon>rosids</taxon>
        <taxon>malvids</taxon>
        <taxon>Brassicales</taxon>
        <taxon>Brassicaceae</taxon>
        <taxon>Brassiceae</taxon>
        <taxon>Eruca</taxon>
    </lineage>
</organism>
<protein>
    <submittedName>
        <fullName evidence="1">Uncharacterized protein</fullName>
    </submittedName>
</protein>
<keyword evidence="2" id="KW-1185">Reference proteome</keyword>
<sequence length="55" mass="6742">MRAQYNLRGSDFGDLCRHFYARFSYFSMSLVIYRMHDITRFRMGGKRMERHRTTA</sequence>
<accession>A0ABC8K6N9</accession>
<evidence type="ECO:0000313" key="2">
    <source>
        <dbReference type="Proteomes" id="UP001642260"/>
    </source>
</evidence>
<comment type="caution">
    <text evidence="1">The sequence shown here is derived from an EMBL/GenBank/DDBJ whole genome shotgun (WGS) entry which is preliminary data.</text>
</comment>
<name>A0ABC8K6N9_ERUVS</name>
<reference evidence="1 2" key="1">
    <citation type="submission" date="2022-03" db="EMBL/GenBank/DDBJ databases">
        <authorList>
            <person name="Macdonald S."/>
            <person name="Ahmed S."/>
            <person name="Newling K."/>
        </authorList>
    </citation>
    <scope>NUCLEOTIDE SEQUENCE [LARGE SCALE GENOMIC DNA]</scope>
</reference>
<proteinExistence type="predicted"/>